<dbReference type="SMART" id="SM00642">
    <property type="entry name" value="Aamy"/>
    <property type="match status" value="1"/>
</dbReference>
<evidence type="ECO:0000313" key="10">
    <source>
        <dbReference type="EMBL" id="CAG9805325.1"/>
    </source>
</evidence>
<dbReference type="Pfam" id="PF00128">
    <property type="entry name" value="Alpha-amylase"/>
    <property type="match status" value="1"/>
</dbReference>
<keyword evidence="5" id="KW-0378">Hydrolase</keyword>
<dbReference type="InterPro" id="IPR006047">
    <property type="entry name" value="GH13_cat_dom"/>
</dbReference>
<dbReference type="AlphaFoldDB" id="A0A9N9RY60"/>
<evidence type="ECO:0000256" key="3">
    <source>
        <dbReference type="ARBA" id="ARBA00012741"/>
    </source>
</evidence>
<dbReference type="Gene3D" id="3.20.20.80">
    <property type="entry name" value="Glycosidases"/>
    <property type="match status" value="1"/>
</dbReference>
<dbReference type="EMBL" id="OU895878">
    <property type="protein sequence ID" value="CAG9805325.1"/>
    <property type="molecule type" value="Genomic_DNA"/>
</dbReference>
<gene>
    <name evidence="10" type="ORF">CHIRRI_LOCUS8199</name>
</gene>
<evidence type="ECO:0000259" key="9">
    <source>
        <dbReference type="SMART" id="SM00642"/>
    </source>
</evidence>
<evidence type="ECO:0000256" key="1">
    <source>
        <dbReference type="ARBA" id="ARBA00001657"/>
    </source>
</evidence>
<sequence>MKIFVGIFIIIAASIVAQAAKKDWWERGNFYQIYPRSFKDSDGDGIGDIKGIASMMPYLKELGMDGVWLSPIFKSPMIDFGYDISNYTDIHWEYGTLADVDNLIKVCKRLGIKLILDFVPNHTSNQHPWFLKSEANDPYYKDFYVWSPGKINNETGEREPPSNWNSLFRFTAWQWSEKRQEYYLHQCLIEQPDLNYRNPNVVKEMKNVLLFWLDRGIDGVRVDAIPYIFETQYENGTFPDEPVSGLCTDVEGTCYHNHIHTKDLVETYNLVYDWHDLFVSYTKEHGGDTRIIMTEAYTTLEKTLDFYGNPFGRVGSQVPFNFEMINYINVNSTPADYKTQIDAWINNMPKSSEFVPNWVVGNHDQHRVVNRFGINRGDAINMMVQMLPGIAVTYYGDEIVMDDLWISFNDTVDQLAINMGPDNYWAVDRDPARTPMQWDKTAMAGFSTSKKTWLPVNPNYLQGVNVKDERNKLGSHLNVFKKLVRMRKNRKVLQDGSTVTIADNNLLIIKREIDNTQLFVALNFGKQDQDFVVNDYFVPLKKLYTASVVSDNSNIRQGRFFRSTDKVKVPKDAGVVLE</sequence>
<dbReference type="InterPro" id="IPR017853">
    <property type="entry name" value="GH"/>
</dbReference>
<dbReference type="Proteomes" id="UP001153620">
    <property type="component" value="Chromosome 2"/>
</dbReference>
<keyword evidence="11" id="KW-1185">Reference proteome</keyword>
<dbReference type="GO" id="GO:0005975">
    <property type="term" value="P:carbohydrate metabolic process"/>
    <property type="evidence" value="ECO:0007669"/>
    <property type="project" value="InterPro"/>
</dbReference>
<evidence type="ECO:0000256" key="6">
    <source>
        <dbReference type="ARBA" id="ARBA00023180"/>
    </source>
</evidence>
<feature type="signal peptide" evidence="8">
    <location>
        <begin position="1"/>
        <end position="19"/>
    </location>
</feature>
<evidence type="ECO:0000256" key="2">
    <source>
        <dbReference type="ARBA" id="ARBA00008061"/>
    </source>
</evidence>
<evidence type="ECO:0000256" key="5">
    <source>
        <dbReference type="ARBA" id="ARBA00022801"/>
    </source>
</evidence>
<name>A0A9N9RY60_9DIPT</name>
<reference evidence="10" key="2">
    <citation type="submission" date="2022-10" db="EMBL/GenBank/DDBJ databases">
        <authorList>
            <consortium name="ENA_rothamsted_submissions"/>
            <consortium name="culmorum"/>
            <person name="King R."/>
        </authorList>
    </citation>
    <scope>NUCLEOTIDE SEQUENCE</scope>
</reference>
<dbReference type="InterPro" id="IPR045857">
    <property type="entry name" value="O16G_dom_2"/>
</dbReference>
<reference evidence="10" key="1">
    <citation type="submission" date="2022-01" db="EMBL/GenBank/DDBJ databases">
        <authorList>
            <person name="King R."/>
        </authorList>
    </citation>
    <scope>NUCLEOTIDE SEQUENCE</scope>
</reference>
<dbReference type="PANTHER" id="PTHR10357:SF179">
    <property type="entry name" value="NEUTRAL AND BASIC AMINO ACID TRANSPORT PROTEIN RBAT"/>
    <property type="match status" value="1"/>
</dbReference>
<organism evidence="10 11">
    <name type="scientific">Chironomus riparius</name>
    <dbReference type="NCBI Taxonomy" id="315576"/>
    <lineage>
        <taxon>Eukaryota</taxon>
        <taxon>Metazoa</taxon>
        <taxon>Ecdysozoa</taxon>
        <taxon>Arthropoda</taxon>
        <taxon>Hexapoda</taxon>
        <taxon>Insecta</taxon>
        <taxon>Pterygota</taxon>
        <taxon>Neoptera</taxon>
        <taxon>Endopterygota</taxon>
        <taxon>Diptera</taxon>
        <taxon>Nematocera</taxon>
        <taxon>Chironomoidea</taxon>
        <taxon>Chironomidae</taxon>
        <taxon>Chironominae</taxon>
        <taxon>Chironomus</taxon>
    </lineage>
</organism>
<dbReference type="CDD" id="cd11328">
    <property type="entry name" value="AmyAc_maltase"/>
    <property type="match status" value="1"/>
</dbReference>
<evidence type="ECO:0000256" key="4">
    <source>
        <dbReference type="ARBA" id="ARBA00022729"/>
    </source>
</evidence>
<comment type="catalytic activity">
    <reaction evidence="1">
        <text>Hydrolysis of terminal, non-reducing (1-&gt;4)-linked alpha-D-glucose residues with release of alpha-D-glucose.</text>
        <dbReference type="EC" id="3.2.1.20"/>
    </reaction>
</comment>
<proteinExistence type="inferred from homology"/>
<keyword evidence="7" id="KW-0326">Glycosidase</keyword>
<keyword evidence="4 8" id="KW-0732">Signal</keyword>
<comment type="similarity">
    <text evidence="2">Belongs to the glycosyl hydrolase 13 family.</text>
</comment>
<dbReference type="Gene3D" id="3.90.400.10">
    <property type="entry name" value="Oligo-1,6-glucosidase, Domain 2"/>
    <property type="match status" value="1"/>
</dbReference>
<dbReference type="EC" id="3.2.1.20" evidence="3"/>
<protein>
    <recommendedName>
        <fullName evidence="3">alpha-glucosidase</fullName>
        <ecNumber evidence="3">3.2.1.20</ecNumber>
    </recommendedName>
</protein>
<dbReference type="FunFam" id="3.90.400.10:FF:000001">
    <property type="entry name" value="Maltase A3, isoform A"/>
    <property type="match status" value="1"/>
</dbReference>
<dbReference type="SUPFAM" id="SSF51445">
    <property type="entry name" value="(Trans)glycosidases"/>
    <property type="match status" value="1"/>
</dbReference>
<feature type="chain" id="PRO_5040377389" description="alpha-glucosidase" evidence="8">
    <location>
        <begin position="20"/>
        <end position="578"/>
    </location>
</feature>
<accession>A0A9N9RY60</accession>
<feature type="domain" description="Glycosyl hydrolase family 13 catalytic" evidence="9">
    <location>
        <begin position="32"/>
        <end position="433"/>
    </location>
</feature>
<keyword evidence="6" id="KW-0325">Glycoprotein</keyword>
<dbReference type="GO" id="GO:0004558">
    <property type="term" value="F:alpha-1,4-glucosidase activity"/>
    <property type="evidence" value="ECO:0007669"/>
    <property type="project" value="UniProtKB-EC"/>
</dbReference>
<dbReference type="PANTHER" id="PTHR10357">
    <property type="entry name" value="ALPHA-AMYLASE FAMILY MEMBER"/>
    <property type="match status" value="1"/>
</dbReference>
<evidence type="ECO:0000256" key="8">
    <source>
        <dbReference type="SAM" id="SignalP"/>
    </source>
</evidence>
<evidence type="ECO:0000313" key="11">
    <source>
        <dbReference type="Proteomes" id="UP001153620"/>
    </source>
</evidence>
<evidence type="ECO:0000256" key="7">
    <source>
        <dbReference type="ARBA" id="ARBA00023295"/>
    </source>
</evidence>
<dbReference type="OrthoDB" id="1740265at2759"/>